<dbReference type="Proteomes" id="UP000244162">
    <property type="component" value="Unassembled WGS sequence"/>
</dbReference>
<protein>
    <submittedName>
        <fullName evidence="1">Uncharacterized protein</fullName>
    </submittedName>
</protein>
<organism evidence="1 2">
    <name type="scientific">Sphingomonas oleivorans</name>
    <dbReference type="NCBI Taxonomy" id="1735121"/>
    <lineage>
        <taxon>Bacteria</taxon>
        <taxon>Pseudomonadati</taxon>
        <taxon>Pseudomonadota</taxon>
        <taxon>Alphaproteobacteria</taxon>
        <taxon>Sphingomonadales</taxon>
        <taxon>Sphingomonadaceae</taxon>
        <taxon>Sphingomonas</taxon>
    </lineage>
</organism>
<dbReference type="AlphaFoldDB" id="A0A2T5FWD3"/>
<keyword evidence="2" id="KW-1185">Reference proteome</keyword>
<accession>A0A2T5FWD3</accession>
<sequence>MAGPAQGIDSSPLQAERSHVKRWFSLLMLVGALLGLMGQEAAFAHVMPVEKAEQVVAVAQMSPECAEMMGLAKQKPQSGKPCEGMTPDCITKMGCAVPVALLPPLASDSAPEFRAMIPGLAPAAPLIGRNFGPEPEPPARLG</sequence>
<reference evidence="1 2" key="1">
    <citation type="submission" date="2017-09" db="EMBL/GenBank/DDBJ databases">
        <title>Sphingomonas panjinensis sp.nov., isolated from oil-contaminated soil.</title>
        <authorList>
            <person name="Wang L."/>
            <person name="Chen L."/>
        </authorList>
    </citation>
    <scope>NUCLEOTIDE SEQUENCE [LARGE SCALE GENOMIC DNA]</scope>
    <source>
        <strain evidence="1 2">FW-11</strain>
    </source>
</reference>
<name>A0A2T5FWD3_9SPHN</name>
<evidence type="ECO:0000313" key="1">
    <source>
        <dbReference type="EMBL" id="PTQ10084.1"/>
    </source>
</evidence>
<gene>
    <name evidence="1" type="ORF">CLG96_13170</name>
</gene>
<comment type="caution">
    <text evidence="1">The sequence shown here is derived from an EMBL/GenBank/DDBJ whole genome shotgun (WGS) entry which is preliminary data.</text>
</comment>
<dbReference type="OrthoDB" id="7204892at2"/>
<evidence type="ECO:0000313" key="2">
    <source>
        <dbReference type="Proteomes" id="UP000244162"/>
    </source>
</evidence>
<dbReference type="EMBL" id="NWBU01000010">
    <property type="protein sequence ID" value="PTQ10084.1"/>
    <property type="molecule type" value="Genomic_DNA"/>
</dbReference>
<proteinExistence type="predicted"/>